<organism evidence="1 2">
    <name type="scientific">Blastocystis sp. subtype 1 (strain ATCC 50177 / NandII)</name>
    <dbReference type="NCBI Taxonomy" id="478820"/>
    <lineage>
        <taxon>Eukaryota</taxon>
        <taxon>Sar</taxon>
        <taxon>Stramenopiles</taxon>
        <taxon>Bigyra</taxon>
        <taxon>Opalozoa</taxon>
        <taxon>Opalinata</taxon>
        <taxon>Blastocystidae</taxon>
        <taxon>Blastocystis</taxon>
    </lineage>
</organism>
<dbReference type="EMBL" id="LXWW01000264">
    <property type="protein sequence ID" value="OAO14296.1"/>
    <property type="molecule type" value="Genomic_DNA"/>
</dbReference>
<proteinExistence type="predicted"/>
<dbReference type="SUPFAM" id="SSF82185">
    <property type="entry name" value="Histone H3 K4-specific methyltransferase SET7/9 N-terminal domain"/>
    <property type="match status" value="1"/>
</dbReference>
<keyword evidence="2" id="KW-1185">Reference proteome</keyword>
<comment type="caution">
    <text evidence="1">The sequence shown here is derived from an EMBL/GenBank/DDBJ whole genome shotgun (WGS) entry which is preliminary data.</text>
</comment>
<dbReference type="Gene3D" id="2.20.110.10">
    <property type="entry name" value="Histone H3 K4-specific methyltransferase SET7/9 N-terminal domain"/>
    <property type="match status" value="1"/>
</dbReference>
<dbReference type="Gene3D" id="3.80.10.10">
    <property type="entry name" value="Ribonuclease Inhibitor"/>
    <property type="match status" value="1"/>
</dbReference>
<gene>
    <name evidence="1" type="ORF">AV274_4000</name>
</gene>
<dbReference type="SUPFAM" id="SSF52047">
    <property type="entry name" value="RNI-like"/>
    <property type="match status" value="1"/>
</dbReference>
<evidence type="ECO:0000313" key="1">
    <source>
        <dbReference type="EMBL" id="OAO14296.1"/>
    </source>
</evidence>
<protein>
    <submittedName>
        <fullName evidence="1">Uncharacterized protein</fullName>
    </submittedName>
</protein>
<accession>A0A196SDA7</accession>
<name>A0A196SDA7_BLAHN</name>
<dbReference type="AlphaFoldDB" id="A0A196SDA7"/>
<evidence type="ECO:0000313" key="2">
    <source>
        <dbReference type="Proteomes" id="UP000078348"/>
    </source>
</evidence>
<reference evidence="1 2" key="1">
    <citation type="submission" date="2016-05" db="EMBL/GenBank/DDBJ databases">
        <title>Nuclear genome of Blastocystis sp. subtype 1 NandII.</title>
        <authorList>
            <person name="Gentekaki E."/>
            <person name="Curtis B."/>
            <person name="Stairs C."/>
            <person name="Eme L."/>
            <person name="Herman E."/>
            <person name="Klimes V."/>
            <person name="Arias M.C."/>
            <person name="Elias M."/>
            <person name="Hilliou F."/>
            <person name="Klute M."/>
            <person name="Malik S.-B."/>
            <person name="Pightling A."/>
            <person name="Rachubinski R."/>
            <person name="Salas D."/>
            <person name="Schlacht A."/>
            <person name="Suga H."/>
            <person name="Archibald J."/>
            <person name="Ball S.G."/>
            <person name="Clark G."/>
            <person name="Dacks J."/>
            <person name="Van Der Giezen M."/>
            <person name="Tsaousis A."/>
            <person name="Roger A."/>
        </authorList>
    </citation>
    <scope>NUCLEOTIDE SEQUENCE [LARGE SCALE GENOMIC DNA]</scope>
    <source>
        <strain evidence="2">ATCC 50177 / NandII</strain>
    </source>
</reference>
<sequence>MYEGFRIGESSSCFGTSFDPENHHVQYEGEYCNGKRWGRGTQYDKMGKVVFDGEWLNDERLERRVKIASHDDLFHTQIEELTIANGACNEDDWKTLDLTALSLLRRLVIGEDSFDKVKEVKIAGLAQLEEVSIGKNCFLNGGRGHLEPNSFALKDCPKVKTLTVGYQSFYLFGQCELENLPALETIAVGGYCFQCCGEVHVAHLVALKKVSVGKNSFAQSTLNRGAFCLEDCPQVETLELGKGACYNALRCVVRDNPKLRRVVLKEGCFHAATELTLSNVDGLTELHVGTRCFAAMSAAEDAMKTLRLNHLPGLEEVTIQNRSFSFWGGLELENLTALTQVTVGDACFALEPENGSKEEKCPKGRFVLKDCPKVKKLEIGKTSFLSCGAFCLEDCPALKSISIGSVKYADLQRGFPAASLELRNLPKLRSVLLGGWVFATVKRVVFEDLPELKSVRCGLNAVVFLKDDKDSTLVMRNLPSLKKLTAVKGAMNMGLSLTFVHHMVLENMPALSHVSLPHPFRFKDDIQANDIGELQRYVTDRESSKEGCPMM</sequence>
<dbReference type="Proteomes" id="UP000078348">
    <property type="component" value="Unassembled WGS sequence"/>
</dbReference>
<dbReference type="InterPro" id="IPR032675">
    <property type="entry name" value="LRR_dom_sf"/>
</dbReference>